<evidence type="ECO:0000313" key="2">
    <source>
        <dbReference type="Proteomes" id="UP000299102"/>
    </source>
</evidence>
<name>A0A4C1TQK8_EUMVA</name>
<protein>
    <submittedName>
        <fullName evidence="1">Uncharacterized protein</fullName>
    </submittedName>
</protein>
<reference evidence="1 2" key="1">
    <citation type="journal article" date="2019" name="Commun. Biol.">
        <title>The bagworm genome reveals a unique fibroin gene that provides high tensile strength.</title>
        <authorList>
            <person name="Kono N."/>
            <person name="Nakamura H."/>
            <person name="Ohtoshi R."/>
            <person name="Tomita M."/>
            <person name="Numata K."/>
            <person name="Arakawa K."/>
        </authorList>
    </citation>
    <scope>NUCLEOTIDE SEQUENCE [LARGE SCALE GENOMIC DNA]</scope>
</reference>
<evidence type="ECO:0000313" key="1">
    <source>
        <dbReference type="EMBL" id="GBP16260.1"/>
    </source>
</evidence>
<gene>
    <name evidence="1" type="ORF">EVAR_93629_1</name>
</gene>
<proteinExistence type="predicted"/>
<keyword evidence="2" id="KW-1185">Reference proteome</keyword>
<comment type="caution">
    <text evidence="1">The sequence shown here is derived from an EMBL/GenBank/DDBJ whole genome shotgun (WGS) entry which is preliminary data.</text>
</comment>
<dbReference type="Proteomes" id="UP000299102">
    <property type="component" value="Unassembled WGS sequence"/>
</dbReference>
<sequence>MLIFDIDSGTFRYLALLDDYRQRSAILPSREPSISMSDGRPYEGLTWLLNQERTTREDNEGSAQTTAIVTEHVAISTNNVNTMRAFFLNYSGSFSIRRMLHPVFRLHLPFRAKVILYKGYIRSRLTYMIVGAGRFILNYVIALDLRIETVEEFIQHIARRMYNFDDQSPYEFLRNIAPMHERSLSADRSQENFSSRLLRPEGEARSGSMRDATIMR</sequence>
<dbReference type="AlphaFoldDB" id="A0A4C1TQK8"/>
<dbReference type="EMBL" id="BGZK01000078">
    <property type="protein sequence ID" value="GBP16260.1"/>
    <property type="molecule type" value="Genomic_DNA"/>
</dbReference>
<dbReference type="OrthoDB" id="412981at2759"/>
<accession>A0A4C1TQK8</accession>
<organism evidence="1 2">
    <name type="scientific">Eumeta variegata</name>
    <name type="common">Bagworm moth</name>
    <name type="synonym">Eumeta japonica</name>
    <dbReference type="NCBI Taxonomy" id="151549"/>
    <lineage>
        <taxon>Eukaryota</taxon>
        <taxon>Metazoa</taxon>
        <taxon>Ecdysozoa</taxon>
        <taxon>Arthropoda</taxon>
        <taxon>Hexapoda</taxon>
        <taxon>Insecta</taxon>
        <taxon>Pterygota</taxon>
        <taxon>Neoptera</taxon>
        <taxon>Endopterygota</taxon>
        <taxon>Lepidoptera</taxon>
        <taxon>Glossata</taxon>
        <taxon>Ditrysia</taxon>
        <taxon>Tineoidea</taxon>
        <taxon>Psychidae</taxon>
        <taxon>Oiketicinae</taxon>
        <taxon>Eumeta</taxon>
    </lineage>
</organism>